<reference evidence="2 4" key="1">
    <citation type="journal article" date="2016" name="Genome Announc.">
        <title>Complete Genome Sequence of the Amino Acid-Fermenting Clostridium propionicum X2 (DSM 1682).</title>
        <authorList>
            <person name="Poehlein A."/>
            <person name="Schlien K."/>
            <person name="Chowdhury N.P."/>
            <person name="Gottschalk G."/>
            <person name="Buckel W."/>
            <person name="Daniel R."/>
        </authorList>
    </citation>
    <scope>NUCLEOTIDE SEQUENCE [LARGE SCALE GENOMIC DNA]</scope>
    <source>
        <strain evidence="2 4">X2</strain>
    </source>
</reference>
<dbReference type="KEGG" id="cpro:CPRO_09140"/>
<evidence type="ECO:0000313" key="5">
    <source>
        <dbReference type="Proteomes" id="UP000184204"/>
    </source>
</evidence>
<proteinExistence type="predicted"/>
<dbReference type="GO" id="GO:0004497">
    <property type="term" value="F:monooxygenase activity"/>
    <property type="evidence" value="ECO:0007669"/>
    <property type="project" value="UniProtKB-KW"/>
</dbReference>
<dbReference type="InterPro" id="IPR050744">
    <property type="entry name" value="AI-2_Isomerase_LsrG"/>
</dbReference>
<feature type="domain" description="ABM" evidence="1">
    <location>
        <begin position="2"/>
        <end position="92"/>
    </location>
</feature>
<dbReference type="EC" id="1.-.-.-" evidence="2"/>
<dbReference type="EMBL" id="CP014223">
    <property type="protein sequence ID" value="AMJ40513.1"/>
    <property type="molecule type" value="Genomic_DNA"/>
</dbReference>
<keyword evidence="3" id="KW-0503">Monooxygenase</keyword>
<protein>
    <submittedName>
        <fullName evidence="2">Monooxygenase YcnE</fullName>
        <ecNumber evidence="2">1.-.-.-</ecNumber>
    </submittedName>
    <submittedName>
        <fullName evidence="3">Quinol monooxygenase YgiN</fullName>
    </submittedName>
</protein>
<keyword evidence="2" id="KW-0560">Oxidoreductase</keyword>
<sequence length="96" mass="11022">MIVLIAKSVVAEKNQAAFLQLAKKMVEETRKEPGCIFYDLVRDTNEAEVFYFVEKYVDQAAVDAHTGSDYFKAYVPQLQPLRKDSHLSRCEIVSFE</sequence>
<dbReference type="Proteomes" id="UP000184204">
    <property type="component" value="Unassembled WGS sequence"/>
</dbReference>
<dbReference type="PANTHER" id="PTHR33336">
    <property type="entry name" value="QUINOL MONOOXYGENASE YGIN-RELATED"/>
    <property type="match status" value="1"/>
</dbReference>
<dbReference type="RefSeq" id="WP_066048288.1">
    <property type="nucleotide sequence ID" value="NZ_CP014223.1"/>
</dbReference>
<evidence type="ECO:0000259" key="1">
    <source>
        <dbReference type="PROSITE" id="PS51725"/>
    </source>
</evidence>
<dbReference type="InterPro" id="IPR007138">
    <property type="entry name" value="ABM_dom"/>
</dbReference>
<evidence type="ECO:0000313" key="4">
    <source>
        <dbReference type="Proteomes" id="UP000068026"/>
    </source>
</evidence>
<organism evidence="3 5">
    <name type="scientific">Anaerotignum propionicum DSM 1682</name>
    <dbReference type="NCBI Taxonomy" id="991789"/>
    <lineage>
        <taxon>Bacteria</taxon>
        <taxon>Bacillati</taxon>
        <taxon>Bacillota</taxon>
        <taxon>Clostridia</taxon>
        <taxon>Lachnospirales</taxon>
        <taxon>Anaerotignaceae</taxon>
        <taxon>Anaerotignum</taxon>
    </lineage>
</organism>
<reference evidence="4" key="2">
    <citation type="submission" date="2016-01" db="EMBL/GenBank/DDBJ databases">
        <authorList>
            <person name="Poehlein A."/>
            <person name="Schlien K."/>
            <person name="Gottschalk G."/>
            <person name="Buckel W."/>
            <person name="Daniel R."/>
        </authorList>
    </citation>
    <scope>NUCLEOTIDE SEQUENCE [LARGE SCALE GENOMIC DNA]</scope>
    <source>
        <strain evidence="4">X2</strain>
    </source>
</reference>
<dbReference type="InterPro" id="IPR011008">
    <property type="entry name" value="Dimeric_a/b-barrel"/>
</dbReference>
<dbReference type="EMBL" id="FQUA01000002">
    <property type="protein sequence ID" value="SHE40099.1"/>
    <property type="molecule type" value="Genomic_DNA"/>
</dbReference>
<dbReference type="SUPFAM" id="SSF54909">
    <property type="entry name" value="Dimeric alpha+beta barrel"/>
    <property type="match status" value="1"/>
</dbReference>
<keyword evidence="4" id="KW-1185">Reference proteome</keyword>
<reference evidence="5" key="4">
    <citation type="submission" date="2016-11" db="EMBL/GenBank/DDBJ databases">
        <authorList>
            <person name="Jaros S."/>
            <person name="Januszkiewicz K."/>
            <person name="Wedrychowicz H."/>
        </authorList>
    </citation>
    <scope>NUCLEOTIDE SEQUENCE [LARGE SCALE GENOMIC DNA]</scope>
    <source>
        <strain evidence="5">DSM 1682</strain>
    </source>
</reference>
<evidence type="ECO:0000313" key="3">
    <source>
        <dbReference type="EMBL" id="SHE40099.1"/>
    </source>
</evidence>
<dbReference type="PROSITE" id="PS51725">
    <property type="entry name" value="ABM"/>
    <property type="match status" value="1"/>
</dbReference>
<accession>A0A110A7H9</accession>
<dbReference type="Proteomes" id="UP000068026">
    <property type="component" value="Chromosome"/>
</dbReference>
<evidence type="ECO:0000313" key="2">
    <source>
        <dbReference type="EMBL" id="AMJ40513.1"/>
    </source>
</evidence>
<dbReference type="OrthoDB" id="287932at2"/>
<name>A0A110A7H9_ANAPI</name>
<dbReference type="Pfam" id="PF03992">
    <property type="entry name" value="ABM"/>
    <property type="match status" value="1"/>
</dbReference>
<dbReference type="AlphaFoldDB" id="A0A110A7H9"/>
<gene>
    <name evidence="2" type="primary">ycnE</name>
    <name evidence="2" type="ORF">CPRO_09140</name>
    <name evidence="3" type="ORF">SAMN02745151_00570</name>
</gene>
<dbReference type="Gene3D" id="3.30.70.100">
    <property type="match status" value="1"/>
</dbReference>
<dbReference type="PANTHER" id="PTHR33336:SF3">
    <property type="entry name" value="ABM DOMAIN-CONTAINING PROTEIN"/>
    <property type="match status" value="1"/>
</dbReference>
<reference evidence="3" key="3">
    <citation type="submission" date="2016-11" db="EMBL/GenBank/DDBJ databases">
        <authorList>
            <person name="Varghese N."/>
            <person name="Submissions S."/>
        </authorList>
    </citation>
    <scope>NUCLEOTIDE SEQUENCE</scope>
    <source>
        <strain evidence="3">DSM 1682</strain>
    </source>
</reference>